<dbReference type="GO" id="GO:0010411">
    <property type="term" value="P:xyloglucan metabolic process"/>
    <property type="evidence" value="ECO:0007669"/>
    <property type="project" value="TreeGrafter"/>
</dbReference>
<evidence type="ECO:0000256" key="1">
    <source>
        <dbReference type="SAM" id="MobiDB-lite"/>
    </source>
</evidence>
<dbReference type="InterPro" id="IPR013783">
    <property type="entry name" value="Ig-like_fold"/>
</dbReference>
<dbReference type="STRING" id="1121955.SAMN02745146_2912"/>
<feature type="compositionally biased region" description="Basic and acidic residues" evidence="1">
    <location>
        <begin position="42"/>
        <end position="59"/>
    </location>
</feature>
<gene>
    <name evidence="2" type="ORF">SAMN02745146_2912</name>
</gene>
<dbReference type="InterPro" id="IPR052025">
    <property type="entry name" value="Xyloglucanase_GH74"/>
</dbReference>
<proteinExistence type="predicted"/>
<accession>A0A1M6INE6</accession>
<dbReference type="AlphaFoldDB" id="A0A1M6INE6"/>
<sequence length="995" mass="105983">MKIFTGALKPLVVLAGWAVLAASGSLVWKAAPTVPPRLVRLQEREREREEAERRPDRPDLVQQQEVALTRDPQTGTVPRERLLVAKAQIEQLLLARASQRPAASSLSNANWTEKGPNNIGGRLRALLPDPADATGNIVWAGSVGGGLWKTTNAASAAPTWTQVNDAFGSLAVTALAADPESPDIMYFGTGEGFYNMDAVQGLGIWKSVNHGVSWTHLAATNNSNFYYVQRLTVAPNGHLYAATRSGLWRSTNKGVAWTQVLGTGNGSVVNDFGDVKAAANGTLYAAAGLVFSPNDGIYRSTNNGNSWTRLNTLPGSGLPTSGFERIELACAPSDANRVYAIFQSSSTRGLLDIYRSTNGGNSWQALPKPDDADPDITAADFTRGQGWYDLLLTVSPTDPNTVFVGGVDLFKTSNAGATDAATVSWRQLSHWYAGYGFQFVHADHHTMVFAPGSGTRAYFGNDGGFATTSNATAVTPTITHRNSGLNVTQFFSVAMHPTNVNYFLAGAQDNGTQQLGPLGGLASRDINGGDGAFCFIDEDEPQFQFATYVRSNIYRSSTGGNDVTNGYFFPETISQDNGGSFINPMEYDSKFNVLYFAYGNNQLRRCIRATGPIGNATLGPALSTIALPAGSGVVTHVCMSPNVDNRVYVGTDAGRVIRIDNATGASPTVSTLYSDAFSVSVSCVAVERGTATPNPDQHLLLTLANYGAAVVNVRQSVNGGSTWTAAEGNIPDMPVRWAMFDPAGGTRAMLATELGTWTTDDLAATPVVWAPANTNLANVRVDMLRLRKVDKSVVAATHGRGLFTSNIFAIAPLPVQLVAFTGRATEQGVALSWRTASELNASSFEVERSANGRDFGRLASVKAAGTSTTTRSYAYTDGTAGPGRHSYRLHQLDLDGTAAYSPVVTVEIKEAPAPLFSSAYPNPFDQKLTLQLPQPIGAGFTATLTDARGRTAFSTALRGEGRQLPLAVPARLASGTYLLTVRGAGRQTTQRVQRR</sequence>
<dbReference type="SUPFAM" id="SSF110296">
    <property type="entry name" value="Oligoxyloglucan reducing end-specific cellobiohydrolase"/>
    <property type="match status" value="2"/>
</dbReference>
<evidence type="ECO:0000313" key="3">
    <source>
        <dbReference type="Proteomes" id="UP000184418"/>
    </source>
</evidence>
<keyword evidence="3" id="KW-1185">Reference proteome</keyword>
<feature type="compositionally biased region" description="Polar residues" evidence="1">
    <location>
        <begin position="61"/>
        <end position="74"/>
    </location>
</feature>
<dbReference type="RefSeq" id="WP_143164146.1">
    <property type="nucleotide sequence ID" value="NZ_FQYN01000006.1"/>
</dbReference>
<dbReference type="Gene3D" id="2.60.40.10">
    <property type="entry name" value="Immunoglobulins"/>
    <property type="match status" value="1"/>
</dbReference>
<feature type="region of interest" description="Disordered" evidence="1">
    <location>
        <begin position="42"/>
        <end position="74"/>
    </location>
</feature>
<dbReference type="EMBL" id="FQYN01000006">
    <property type="protein sequence ID" value="SHJ36004.1"/>
    <property type="molecule type" value="Genomic_DNA"/>
</dbReference>
<dbReference type="CDD" id="cd15482">
    <property type="entry name" value="Sialidase_non-viral"/>
    <property type="match status" value="2"/>
</dbReference>
<dbReference type="OrthoDB" id="9757809at2"/>
<dbReference type="PANTHER" id="PTHR43739:SF5">
    <property type="entry name" value="EXO-ALPHA-SIALIDASE"/>
    <property type="match status" value="1"/>
</dbReference>
<reference evidence="2 3" key="1">
    <citation type="submission" date="2016-11" db="EMBL/GenBank/DDBJ databases">
        <authorList>
            <person name="Jaros S."/>
            <person name="Januszkiewicz K."/>
            <person name="Wedrychowicz H."/>
        </authorList>
    </citation>
    <scope>NUCLEOTIDE SEQUENCE [LARGE SCALE GENOMIC DNA]</scope>
    <source>
        <strain evidence="2 3">DSM 21074</strain>
    </source>
</reference>
<dbReference type="PANTHER" id="PTHR43739">
    <property type="entry name" value="XYLOGLUCANASE (EUROFUNG)"/>
    <property type="match status" value="1"/>
</dbReference>
<name>A0A1M6INE6_9BACT</name>
<protein>
    <submittedName>
        <fullName evidence="2">Por secretion system C-terminal sorting domain-containing protein</fullName>
    </submittedName>
</protein>
<dbReference type="Proteomes" id="UP000184418">
    <property type="component" value="Unassembled WGS sequence"/>
</dbReference>
<organism evidence="2 3">
    <name type="scientific">Hymenobacter daecheongensis DSM 21074</name>
    <dbReference type="NCBI Taxonomy" id="1121955"/>
    <lineage>
        <taxon>Bacteria</taxon>
        <taxon>Pseudomonadati</taxon>
        <taxon>Bacteroidota</taxon>
        <taxon>Cytophagia</taxon>
        <taxon>Cytophagales</taxon>
        <taxon>Hymenobacteraceae</taxon>
        <taxon>Hymenobacter</taxon>
    </lineage>
</organism>
<dbReference type="InterPro" id="IPR015943">
    <property type="entry name" value="WD40/YVTN_repeat-like_dom_sf"/>
</dbReference>
<dbReference type="Gene3D" id="2.130.10.10">
    <property type="entry name" value="YVTN repeat-like/Quinoprotein amine dehydrogenase"/>
    <property type="match status" value="4"/>
</dbReference>
<evidence type="ECO:0000313" key="2">
    <source>
        <dbReference type="EMBL" id="SHJ36004.1"/>
    </source>
</evidence>